<dbReference type="EMBL" id="CM020619">
    <property type="protein sequence ID" value="KAK1863186.1"/>
    <property type="molecule type" value="Genomic_DNA"/>
</dbReference>
<protein>
    <submittedName>
        <fullName evidence="1">Uncharacterized protein</fullName>
    </submittedName>
</protein>
<evidence type="ECO:0000313" key="1">
    <source>
        <dbReference type="EMBL" id="KAK1863186.1"/>
    </source>
</evidence>
<comment type="caution">
    <text evidence="1">The sequence shown here is derived from an EMBL/GenBank/DDBJ whole genome shotgun (WGS) entry which is preliminary data.</text>
</comment>
<keyword evidence="2" id="KW-1185">Reference proteome</keyword>
<name>A0ACC3BZT2_PYRYE</name>
<evidence type="ECO:0000313" key="2">
    <source>
        <dbReference type="Proteomes" id="UP000798662"/>
    </source>
</evidence>
<organism evidence="1 2">
    <name type="scientific">Pyropia yezoensis</name>
    <name type="common">Susabi-nori</name>
    <name type="synonym">Porphyra yezoensis</name>
    <dbReference type="NCBI Taxonomy" id="2788"/>
    <lineage>
        <taxon>Eukaryota</taxon>
        <taxon>Rhodophyta</taxon>
        <taxon>Bangiophyceae</taxon>
        <taxon>Bangiales</taxon>
        <taxon>Bangiaceae</taxon>
        <taxon>Pyropia</taxon>
    </lineage>
</organism>
<reference evidence="1" key="1">
    <citation type="submission" date="2019-11" db="EMBL/GenBank/DDBJ databases">
        <title>Nori genome reveals adaptations in red seaweeds to the harsh intertidal environment.</title>
        <authorList>
            <person name="Wang D."/>
            <person name="Mao Y."/>
        </authorList>
    </citation>
    <scope>NUCLEOTIDE SEQUENCE</scope>
    <source>
        <tissue evidence="1">Gametophyte</tissue>
    </source>
</reference>
<accession>A0ACC3BZT2</accession>
<gene>
    <name evidence="1" type="ORF">I4F81_005748</name>
</gene>
<sequence>MDEERRRPQRAGKANPAAWRAGRRSRAGAAAVVRLSTTAAVVAAAVTTSTVWARGELPAAAAVEAAAGWQAAAESQACNPASTGPGGPINRQARFADALTTAVSPVNFGVQPAGAVHHVHGEDPIVSAHRDLLKHHVIANDTCLRDSPFETYCGLSASHPANMGIVAYRFEDRVEAIEGRAVQTSIAGVCLDDACIRTAPVGIHRRPPGAAGGGVDCTYQLLPTGELSSLVVALTTVEEVRLAGVAASVGDAFFVYGPVVRSADADWTATGFKNVVKDFPSTIPYACCDVAALPVAPLPSDRANHTRKGGPSGSFHTTGVAGAAPPSTTLPEVCKLCGAPAPGEGQAPPAGPSPFAYLPAVDTNTGGVVSTRCSHLGDALRQAAAALTSDMDGAATGVLLHPYLDPPPERVDTTNLALVLVAAAHGLATAYVLLFESSEEVEARLHRRLVYCASSLRAAAAALVALSAGLRSTAAAVGARLWGPAPAPAALVAEGQEAAPMEKRRLWLVCLRRLLLLLLALAVACVEGVPLLFAALSERAAADWVGIYSHVDLVVINPGPESAAAPPPSPVGGTPPPALPCAAGVTFALTSVLGRARYTTTRASFLSHFFVGAAVALATMLLARPFRWWLAARVAAGADGEGALDGQRLPLRGGADEPPPLEQAAAAA</sequence>
<proteinExistence type="predicted"/>
<dbReference type="Proteomes" id="UP000798662">
    <property type="component" value="Chromosome 2"/>
</dbReference>